<keyword evidence="7" id="KW-0378">Hydrolase</keyword>
<dbReference type="Gene3D" id="3.30.420.10">
    <property type="entry name" value="Ribonuclease H-like superfamily/Ribonuclease H"/>
    <property type="match status" value="1"/>
</dbReference>
<evidence type="ECO:0000259" key="12">
    <source>
        <dbReference type="PROSITE" id="PS50878"/>
    </source>
</evidence>
<feature type="domain" description="Chromo" evidence="11">
    <location>
        <begin position="1598"/>
        <end position="1658"/>
    </location>
</feature>
<dbReference type="Pfam" id="PF17917">
    <property type="entry name" value="RT_RNaseH"/>
    <property type="match status" value="1"/>
</dbReference>
<dbReference type="PROSITE" id="PS50994">
    <property type="entry name" value="INTEGRASE"/>
    <property type="match status" value="1"/>
</dbReference>
<dbReference type="GO" id="GO:0015074">
    <property type="term" value="P:DNA integration"/>
    <property type="evidence" value="ECO:0007669"/>
    <property type="project" value="InterPro"/>
</dbReference>
<keyword evidence="9" id="KW-0695">RNA-directed DNA polymerase</keyword>
<dbReference type="InterPro" id="IPR043502">
    <property type="entry name" value="DNA/RNA_pol_sf"/>
</dbReference>
<dbReference type="SUPFAM" id="SSF54160">
    <property type="entry name" value="Chromo domain-like"/>
    <property type="match status" value="1"/>
</dbReference>
<evidence type="ECO:0000256" key="2">
    <source>
        <dbReference type="ARBA" id="ARBA00012493"/>
    </source>
</evidence>
<dbReference type="CDD" id="cd01647">
    <property type="entry name" value="RT_LTR"/>
    <property type="match status" value="1"/>
</dbReference>
<keyword evidence="3" id="KW-0808">Transferase</keyword>
<dbReference type="Pfam" id="PF00665">
    <property type="entry name" value="rve"/>
    <property type="match status" value="1"/>
</dbReference>
<dbReference type="Gene3D" id="2.40.50.40">
    <property type="match status" value="1"/>
</dbReference>
<dbReference type="CDD" id="cd09274">
    <property type="entry name" value="RNase_HI_RT_Ty3"/>
    <property type="match status" value="1"/>
</dbReference>
<dbReference type="PROSITE" id="PS50013">
    <property type="entry name" value="CHROMO_2"/>
    <property type="match status" value="1"/>
</dbReference>
<comment type="subunit">
    <text evidence="1">Component of the NuA4 histone acetyltransferase complex.</text>
</comment>
<accession>A0A4Q4MWD8</accession>
<dbReference type="InterPro" id="IPR050951">
    <property type="entry name" value="Retrovirus_Pol_polyprotein"/>
</dbReference>
<keyword evidence="6" id="KW-0255">Endonuclease</keyword>
<dbReference type="InterPro" id="IPR000953">
    <property type="entry name" value="Chromo/chromo_shadow_dom"/>
</dbReference>
<dbReference type="InterPro" id="IPR016197">
    <property type="entry name" value="Chromo-like_dom_sf"/>
</dbReference>
<keyword evidence="8" id="KW-0694">RNA-binding</keyword>
<evidence type="ECO:0000313" key="15">
    <source>
        <dbReference type="Proteomes" id="UP000291422"/>
    </source>
</evidence>
<dbReference type="InterPro" id="IPR041588">
    <property type="entry name" value="Integrase_H2C2"/>
</dbReference>
<feature type="region of interest" description="Disordered" evidence="10">
    <location>
        <begin position="308"/>
        <end position="400"/>
    </location>
</feature>
<evidence type="ECO:0000256" key="7">
    <source>
        <dbReference type="ARBA" id="ARBA00022801"/>
    </source>
</evidence>
<comment type="caution">
    <text evidence="14">The sequence shown here is derived from an EMBL/GenBank/DDBJ whole genome shotgun (WGS) entry which is preliminary data.</text>
</comment>
<dbReference type="Pfam" id="PF03732">
    <property type="entry name" value="Retrotrans_gag"/>
    <property type="match status" value="1"/>
</dbReference>
<dbReference type="PROSITE" id="PS50878">
    <property type="entry name" value="RT_POL"/>
    <property type="match status" value="1"/>
</dbReference>
<sequence length="1672" mass="191583">MEINVPNLNVEELATYATAKSQAGVSDEEILREITQMLREDGWKEAAIGPTIEAVVKRSSVVGGKGSPRRGESLKGNQDTMAQMMQQMMQLLGPMASRLEALERSQAEGRSEPSLGANTPPPLSTLVAEPAVRKNKFPDPERFDGTRGNYPGWKFECEGKLEYDSAMFPTEDAKVRYVLSRTKDKANQVLLPWVLENKERTVIGLWEHMDTHFQDVHQQQRALNKLRHLKQGRRPIRDYVSEFNQLRVESRQQFSLAVVREMFSEGLGEELQKLMLHTPKNGSLKEYMDKAIELSDDLYRIQLHGRNRRNAAHSDAQNYPRTAQREASPEAMDWEPSKINRARELRRAGSHCQKLSEHHPGQESKRYPYGRRTETPEGGRGTNGQRLGKRRALSQSLGLEPLKMDRQTSSEWSQFQQKHMRPPPITIDLIVNNVVNATALIDCGCLCYALVDKKFAYRHHLERYQIPARMIEGVNGKLSEINEVARFSFKLHGYEETAYAYVMNLSSDEDVYLGRGWMDHRDVSIAPAKKSIFIHSKGIRVRSTEGTLQGGVRQVSAATFAVLLRRHRNAPNSVQIFAASIADIDKALQKKKPVDVHALLPKQYQEFYKLFNPKEAEKLPPHRGPGVDHKIELEPKDAQPPWGPLYSMSRGELLVLRKELTSLLEKGFIRVSSSPAAAPVLFVRKPGGGLRLCIDYRALNAITRKDRYPLPLIRETLNSISKAKWFTKLDVIAAFHKIRVAPGDEWKTAFRTRFGLFEWLVTPFGMANSPSTFQRYINWTLREHLDDFCSAYLDDVLIYSDGDLSQHQEHVRKVLSKLQAAGLQVDIKKCEFEVKSTKYLGFVIEAGKGISMDPAKVAAIREWEAPRTVQGVRSFLGFANFYRRFIKNFSQLSAPLTRLTGDVPFRWGPEEQLAFKKLKEIFVIEPSLAAFDPDRETVLECDSSGYAVGGVLSQYDDEGVLRPCAYFSRKNNAHECNYEIHDKELLAVVRCLEEWDSELRSVEKFKVLTDHKNLEYFMKPRMLNERQIRWSLLLGRYNLELMYRPGKENVRADALSRREQDLPKGAEDERLQKRFVQILKPTNSYYEESIEEGSDSRTLVMTMRLRSQRETKAASSLEDQSDEPEAQHQQEEEAAHLTKEGSEQPYVKELGEEQNELEKLWQRTATKDRVYQGAKQAIEDQERRFPVSLGLKCSTEDCSVEEGILFYRGRKWVPDSDELRTAIIRNAHDSLATGHPGRELTYKILARDYFWPGMTNSIRRYVRNCDTCGRSKSWREGTQGFLKPLPIPTRIWKELSMDFVEGLPESDGMTSLMVITDRLSKGTIFVPLLDIKTETVVRKFIERVVAYHWLPDAITSDRGSQFVSALWTRLCKLLKINRRLSTAYHPQTDGATERMNSVWEAYIRSFTNWAQDDWARLCPMAQIAINGRNATSTGISPFFLQHGYEVEPLQLEIGNKRGLRKPAEQLSDEQKAAEIALKLQQAVELAQAGMAVAQQEQERQANKTRREAQRYQVGDKVWLKLDQQYSTGRSSKKLDWKNAKYTVVKVIDSHSVELDTPPGPHSVFHVDRLKLASSDPLPNQVQDDYQPQPLRVEGENEWEVEDVVAEEVRRRGRGRKLYYEVKWKGFHRTTLEPAELLEDAEAVDRWEAFTEAERDSEGRLPEGFRRGDVVSL</sequence>
<dbReference type="EMBL" id="PDXD01000103">
    <property type="protein sequence ID" value="RYN61642.1"/>
    <property type="molecule type" value="Genomic_DNA"/>
</dbReference>
<keyword evidence="4" id="KW-0548">Nucleotidyltransferase</keyword>
<dbReference type="CDD" id="cd00303">
    <property type="entry name" value="retropepsin_like"/>
    <property type="match status" value="1"/>
</dbReference>
<dbReference type="Gene3D" id="2.40.70.10">
    <property type="entry name" value="Acid Proteases"/>
    <property type="match status" value="1"/>
</dbReference>
<dbReference type="EC" id="2.7.7.49" evidence="2"/>
<evidence type="ECO:0000256" key="6">
    <source>
        <dbReference type="ARBA" id="ARBA00022759"/>
    </source>
</evidence>
<evidence type="ECO:0000313" key="14">
    <source>
        <dbReference type="EMBL" id="RYN61642.1"/>
    </source>
</evidence>
<dbReference type="SUPFAM" id="SSF53098">
    <property type="entry name" value="Ribonuclease H-like"/>
    <property type="match status" value="1"/>
</dbReference>
<evidence type="ECO:0000256" key="1">
    <source>
        <dbReference type="ARBA" id="ARBA00011353"/>
    </source>
</evidence>
<dbReference type="GO" id="GO:0003723">
    <property type="term" value="F:RNA binding"/>
    <property type="evidence" value="ECO:0007669"/>
    <property type="project" value="UniProtKB-KW"/>
</dbReference>
<dbReference type="Gene3D" id="1.10.340.70">
    <property type="match status" value="1"/>
</dbReference>
<protein>
    <recommendedName>
        <fullName evidence="2">RNA-directed DNA polymerase</fullName>
        <ecNumber evidence="2">2.7.7.49</ecNumber>
    </recommendedName>
</protein>
<dbReference type="InterPro" id="IPR001584">
    <property type="entry name" value="Integrase_cat-core"/>
</dbReference>
<evidence type="ECO:0000256" key="3">
    <source>
        <dbReference type="ARBA" id="ARBA00022679"/>
    </source>
</evidence>
<dbReference type="Proteomes" id="UP000291422">
    <property type="component" value="Unassembled WGS sequence"/>
</dbReference>
<dbReference type="GO" id="GO:0006338">
    <property type="term" value="P:chromatin remodeling"/>
    <property type="evidence" value="ECO:0007669"/>
    <property type="project" value="UniProtKB-ARBA"/>
</dbReference>
<evidence type="ECO:0000256" key="5">
    <source>
        <dbReference type="ARBA" id="ARBA00022722"/>
    </source>
</evidence>
<dbReference type="InterPro" id="IPR043128">
    <property type="entry name" value="Rev_trsase/Diguanyl_cyclase"/>
</dbReference>
<evidence type="ECO:0000256" key="9">
    <source>
        <dbReference type="ARBA" id="ARBA00022918"/>
    </source>
</evidence>
<feature type="compositionally biased region" description="Basic and acidic residues" evidence="10">
    <location>
        <begin position="1125"/>
        <end position="1142"/>
    </location>
</feature>
<dbReference type="Gene3D" id="3.30.70.270">
    <property type="match status" value="2"/>
</dbReference>
<dbReference type="GO" id="GO:0003964">
    <property type="term" value="F:RNA-directed DNA polymerase activity"/>
    <property type="evidence" value="ECO:0007669"/>
    <property type="project" value="UniProtKB-KW"/>
</dbReference>
<dbReference type="InterPro" id="IPR041373">
    <property type="entry name" value="RT_RNaseH"/>
</dbReference>
<dbReference type="InterPro" id="IPR036397">
    <property type="entry name" value="RNaseH_sf"/>
</dbReference>
<evidence type="ECO:0000259" key="11">
    <source>
        <dbReference type="PROSITE" id="PS50013"/>
    </source>
</evidence>
<name>A0A4Q4MWD8_ALTAL</name>
<dbReference type="InterPro" id="IPR000477">
    <property type="entry name" value="RT_dom"/>
</dbReference>
<dbReference type="GO" id="GO:0004519">
    <property type="term" value="F:endonuclease activity"/>
    <property type="evidence" value="ECO:0007669"/>
    <property type="project" value="UniProtKB-KW"/>
</dbReference>
<feature type="domain" description="Integrase catalytic" evidence="13">
    <location>
        <begin position="1282"/>
        <end position="1445"/>
    </location>
</feature>
<feature type="region of interest" description="Disordered" evidence="10">
    <location>
        <begin position="104"/>
        <end position="143"/>
    </location>
</feature>
<evidence type="ECO:0000256" key="10">
    <source>
        <dbReference type="SAM" id="MobiDB-lite"/>
    </source>
</evidence>
<feature type="compositionally biased region" description="Basic and acidic residues" evidence="10">
    <location>
        <begin position="354"/>
        <end position="377"/>
    </location>
</feature>
<dbReference type="GO" id="GO:0016787">
    <property type="term" value="F:hydrolase activity"/>
    <property type="evidence" value="ECO:0007669"/>
    <property type="project" value="UniProtKB-KW"/>
</dbReference>
<feature type="domain" description="Reverse transcriptase" evidence="12">
    <location>
        <begin position="664"/>
        <end position="844"/>
    </location>
</feature>
<dbReference type="InterPro" id="IPR005162">
    <property type="entry name" value="Retrotrans_gag_dom"/>
</dbReference>
<dbReference type="Pfam" id="PF00078">
    <property type="entry name" value="RVT_1"/>
    <property type="match status" value="1"/>
</dbReference>
<dbReference type="SUPFAM" id="SSF56672">
    <property type="entry name" value="DNA/RNA polymerases"/>
    <property type="match status" value="1"/>
</dbReference>
<dbReference type="FunFam" id="3.30.70.270:FF:000063">
    <property type="entry name" value="Zinc knuckle domaincontaining protein"/>
    <property type="match status" value="1"/>
</dbReference>
<evidence type="ECO:0000256" key="8">
    <source>
        <dbReference type="ARBA" id="ARBA00022884"/>
    </source>
</evidence>
<proteinExistence type="predicted"/>
<reference evidence="15" key="1">
    <citation type="journal article" date="2019" name="bioRxiv">
        <title>Genomics, evolutionary history and diagnostics of the Alternaria alternata species group including apple and Asian pear pathotypes.</title>
        <authorList>
            <person name="Armitage A.D."/>
            <person name="Cockerton H.M."/>
            <person name="Sreenivasaprasad S."/>
            <person name="Woodhall J.W."/>
            <person name="Lane C.R."/>
            <person name="Harrison R.J."/>
            <person name="Clarkson J.P."/>
        </authorList>
    </citation>
    <scope>NUCLEOTIDE SEQUENCE [LARGE SCALE GENOMIC DNA]</scope>
    <source>
        <strain evidence="15">FERA 1177</strain>
    </source>
</reference>
<evidence type="ECO:0000256" key="4">
    <source>
        <dbReference type="ARBA" id="ARBA00022695"/>
    </source>
</evidence>
<evidence type="ECO:0000259" key="13">
    <source>
        <dbReference type="PROSITE" id="PS50994"/>
    </source>
</evidence>
<feature type="compositionally biased region" description="Basic and acidic residues" evidence="10">
    <location>
        <begin position="335"/>
        <end position="347"/>
    </location>
</feature>
<organism evidence="14 15">
    <name type="scientific">Alternaria alternata</name>
    <name type="common">Alternaria rot fungus</name>
    <name type="synonym">Torula alternata</name>
    <dbReference type="NCBI Taxonomy" id="5599"/>
    <lineage>
        <taxon>Eukaryota</taxon>
        <taxon>Fungi</taxon>
        <taxon>Dikarya</taxon>
        <taxon>Ascomycota</taxon>
        <taxon>Pezizomycotina</taxon>
        <taxon>Dothideomycetes</taxon>
        <taxon>Pleosporomycetidae</taxon>
        <taxon>Pleosporales</taxon>
        <taxon>Pleosporineae</taxon>
        <taxon>Pleosporaceae</taxon>
        <taxon>Alternaria</taxon>
        <taxon>Alternaria sect. Alternaria</taxon>
        <taxon>Alternaria alternata complex</taxon>
    </lineage>
</organism>
<feature type="region of interest" description="Disordered" evidence="10">
    <location>
        <begin position="1107"/>
        <end position="1142"/>
    </location>
</feature>
<feature type="region of interest" description="Disordered" evidence="10">
    <location>
        <begin position="1651"/>
        <end position="1672"/>
    </location>
</feature>
<dbReference type="Pfam" id="PF17921">
    <property type="entry name" value="Integrase_H2C2"/>
    <property type="match status" value="1"/>
</dbReference>
<keyword evidence="5" id="KW-0540">Nuclease</keyword>
<dbReference type="PANTHER" id="PTHR37984:SF5">
    <property type="entry name" value="PROTEIN NYNRIN-LIKE"/>
    <property type="match status" value="1"/>
</dbReference>
<dbReference type="PANTHER" id="PTHR37984">
    <property type="entry name" value="PROTEIN CBG26694"/>
    <property type="match status" value="1"/>
</dbReference>
<dbReference type="Gene3D" id="3.10.10.10">
    <property type="entry name" value="HIV Type 1 Reverse Transcriptase, subunit A, domain 1"/>
    <property type="match status" value="1"/>
</dbReference>
<dbReference type="GO" id="GO:0005634">
    <property type="term" value="C:nucleus"/>
    <property type="evidence" value="ECO:0007669"/>
    <property type="project" value="UniProtKB-ARBA"/>
</dbReference>
<gene>
    <name evidence="14" type="ORF">AA0117_g12951</name>
</gene>
<dbReference type="InterPro" id="IPR021109">
    <property type="entry name" value="Peptidase_aspartic_dom_sf"/>
</dbReference>
<dbReference type="InterPro" id="IPR012337">
    <property type="entry name" value="RNaseH-like_sf"/>
</dbReference>